<dbReference type="PROSITE" id="PS00745">
    <property type="entry name" value="RF_PROK_I"/>
    <property type="match status" value="1"/>
</dbReference>
<feature type="compositionally biased region" description="Basic and acidic residues" evidence="1">
    <location>
        <begin position="141"/>
        <end position="151"/>
    </location>
</feature>
<evidence type="ECO:0000313" key="4">
    <source>
        <dbReference type="Proteomes" id="UP001491310"/>
    </source>
</evidence>
<evidence type="ECO:0000313" key="3">
    <source>
        <dbReference type="EMBL" id="KAK9907789.1"/>
    </source>
</evidence>
<reference evidence="3 4" key="1">
    <citation type="journal article" date="2024" name="Nat. Commun.">
        <title>Phylogenomics reveals the evolutionary origins of lichenization in chlorophyte algae.</title>
        <authorList>
            <person name="Puginier C."/>
            <person name="Libourel C."/>
            <person name="Otte J."/>
            <person name="Skaloud P."/>
            <person name="Haon M."/>
            <person name="Grisel S."/>
            <person name="Petersen M."/>
            <person name="Berrin J.G."/>
            <person name="Delaux P.M."/>
            <person name="Dal Grande F."/>
            <person name="Keller J."/>
        </authorList>
    </citation>
    <scope>NUCLEOTIDE SEQUENCE [LARGE SCALE GENOMIC DNA]</scope>
    <source>
        <strain evidence="3 4">SAG 216-7</strain>
    </source>
</reference>
<accession>A0ABR2YLP1</accession>
<feature type="domain" description="Prokaryotic-type class I peptide chain release factors" evidence="2">
    <location>
        <begin position="40"/>
        <end position="56"/>
    </location>
</feature>
<dbReference type="InterPro" id="IPR000352">
    <property type="entry name" value="Pep_chain_release_fac_I"/>
</dbReference>
<protein>
    <recommendedName>
        <fullName evidence="2">Prokaryotic-type class I peptide chain release factors domain-containing protein</fullName>
    </recommendedName>
</protein>
<evidence type="ECO:0000259" key="2">
    <source>
        <dbReference type="PROSITE" id="PS00745"/>
    </source>
</evidence>
<comment type="caution">
    <text evidence="3">The sequence shown here is derived from an EMBL/GenBank/DDBJ whole genome shotgun (WGS) entry which is preliminary data.</text>
</comment>
<keyword evidence="4" id="KW-1185">Reference proteome</keyword>
<organism evidence="3 4">
    <name type="scientific">Coccomyxa subellipsoidea</name>
    <dbReference type="NCBI Taxonomy" id="248742"/>
    <lineage>
        <taxon>Eukaryota</taxon>
        <taxon>Viridiplantae</taxon>
        <taxon>Chlorophyta</taxon>
        <taxon>core chlorophytes</taxon>
        <taxon>Trebouxiophyceae</taxon>
        <taxon>Trebouxiophyceae incertae sedis</taxon>
        <taxon>Coccomyxaceae</taxon>
        <taxon>Coccomyxa</taxon>
    </lineage>
</organism>
<name>A0ABR2YLP1_9CHLO</name>
<dbReference type="Gene3D" id="3.30.160.20">
    <property type="match status" value="1"/>
</dbReference>
<dbReference type="Proteomes" id="UP001491310">
    <property type="component" value="Unassembled WGS sequence"/>
</dbReference>
<dbReference type="PANTHER" id="PTHR47352">
    <property type="entry name" value="CLASS I PEPTIDE CHAIN RELEASE FACTOR"/>
    <property type="match status" value="1"/>
</dbReference>
<dbReference type="Pfam" id="PF00472">
    <property type="entry name" value="RF-1"/>
    <property type="match status" value="1"/>
</dbReference>
<gene>
    <name evidence="3" type="ORF">WJX75_010023</name>
</gene>
<dbReference type="PANTHER" id="PTHR47352:SF1">
    <property type="entry name" value="CLASS I PEPTIDE CHAIN RELEASE FACTOR"/>
    <property type="match status" value="1"/>
</dbReference>
<sequence length="166" mass="18300">MASHVAGIRSSVVCTANPPKTAKDIVRRLTKGDVTITFARSGGAGGQNVNKVNTKVDMRINILTAGWIPEDLKDALQRLEKKRINKEGELVVTSTLTRSQADNVEDALAKMQACIDSAAESLIPPEVDPEKVKQIAKQKRIANENRLENKKKSSAKKQDRRAKIEW</sequence>
<feature type="region of interest" description="Disordered" evidence="1">
    <location>
        <begin position="129"/>
        <end position="166"/>
    </location>
</feature>
<proteinExistence type="predicted"/>
<evidence type="ECO:0000256" key="1">
    <source>
        <dbReference type="SAM" id="MobiDB-lite"/>
    </source>
</evidence>
<dbReference type="EMBL" id="JALJOT010000009">
    <property type="protein sequence ID" value="KAK9907789.1"/>
    <property type="molecule type" value="Genomic_DNA"/>
</dbReference>
<dbReference type="SUPFAM" id="SSF110916">
    <property type="entry name" value="Peptidyl-tRNA hydrolase domain-like"/>
    <property type="match status" value="1"/>
</dbReference>